<reference evidence="1 2" key="1">
    <citation type="journal article" date="2019" name="Int. J. Syst. Evol. Microbiol.">
        <title>The Global Catalogue of Microorganisms (GCM) 10K type strain sequencing project: providing services to taxonomists for standard genome sequencing and annotation.</title>
        <authorList>
            <consortium name="The Broad Institute Genomics Platform"/>
            <consortium name="The Broad Institute Genome Sequencing Center for Infectious Disease"/>
            <person name="Wu L."/>
            <person name="Ma J."/>
        </authorList>
    </citation>
    <scope>NUCLEOTIDE SEQUENCE [LARGE SCALE GENOMIC DNA]</scope>
    <source>
        <strain evidence="1 2">JCM 6835</strain>
    </source>
</reference>
<protein>
    <submittedName>
        <fullName evidence="1">Uncharacterized protein</fullName>
    </submittedName>
</protein>
<evidence type="ECO:0000313" key="2">
    <source>
        <dbReference type="Proteomes" id="UP001501666"/>
    </source>
</evidence>
<proteinExistence type="predicted"/>
<name>A0ABN3S0D5_9ACTN</name>
<accession>A0ABN3S0D5</accession>
<dbReference type="Proteomes" id="UP001501666">
    <property type="component" value="Unassembled WGS sequence"/>
</dbReference>
<dbReference type="EMBL" id="BAAATE010000009">
    <property type="protein sequence ID" value="GAA2665017.1"/>
    <property type="molecule type" value="Genomic_DNA"/>
</dbReference>
<sequence length="150" mass="16494">MDMETGSVRRVLAVEPDGPWLVLVNGITWNVESRNAGVDTPFAMSRLALLPLLERPRDEVESLARQALGPDDPDIAEVLQAVIQCGLSGPSEYWISRALAWVITDEVGLFAGLLTEIAVGRSGSQATQHAAKRLLKQNGHWPTLWRQPRC</sequence>
<keyword evidence="2" id="KW-1185">Reference proteome</keyword>
<evidence type="ECO:0000313" key="1">
    <source>
        <dbReference type="EMBL" id="GAA2665017.1"/>
    </source>
</evidence>
<comment type="caution">
    <text evidence="1">The sequence shown here is derived from an EMBL/GenBank/DDBJ whole genome shotgun (WGS) entry which is preliminary data.</text>
</comment>
<gene>
    <name evidence="1" type="ORF">GCM10010412_041000</name>
</gene>
<organism evidence="1 2">
    <name type="scientific">Nonomuraea recticatena</name>
    <dbReference type="NCBI Taxonomy" id="46178"/>
    <lineage>
        <taxon>Bacteria</taxon>
        <taxon>Bacillati</taxon>
        <taxon>Actinomycetota</taxon>
        <taxon>Actinomycetes</taxon>
        <taxon>Streptosporangiales</taxon>
        <taxon>Streptosporangiaceae</taxon>
        <taxon>Nonomuraea</taxon>
    </lineage>
</organism>